<dbReference type="OMA" id="CFASICA"/>
<feature type="transmembrane region" description="Helical" evidence="8">
    <location>
        <begin position="263"/>
        <end position="285"/>
    </location>
</feature>
<evidence type="ECO:0000259" key="9">
    <source>
        <dbReference type="PROSITE" id="PS50042"/>
    </source>
</evidence>
<feature type="region of interest" description="Disordered" evidence="7">
    <location>
        <begin position="45"/>
        <end position="77"/>
    </location>
</feature>
<dbReference type="PANTHER" id="PTHR10217">
    <property type="entry name" value="VOLTAGE AND LIGAND GATED POTASSIUM CHANNEL"/>
    <property type="match status" value="1"/>
</dbReference>
<feature type="transmembrane region" description="Helical" evidence="8">
    <location>
        <begin position="186"/>
        <end position="209"/>
    </location>
</feature>
<evidence type="ECO:0000256" key="4">
    <source>
        <dbReference type="ARBA" id="ARBA00022989"/>
    </source>
</evidence>
<dbReference type="InterPro" id="IPR018490">
    <property type="entry name" value="cNMP-bd_dom_sf"/>
</dbReference>
<name>A0A1Q9DUY1_SYMMI</name>
<dbReference type="InterPro" id="IPR000595">
    <property type="entry name" value="cNMP-bd_dom"/>
</dbReference>
<evidence type="ECO:0000256" key="2">
    <source>
        <dbReference type="ARBA" id="ARBA00022448"/>
    </source>
</evidence>
<dbReference type="GO" id="GO:0005249">
    <property type="term" value="F:voltage-gated potassium channel activity"/>
    <property type="evidence" value="ECO:0007669"/>
    <property type="project" value="TreeGrafter"/>
</dbReference>
<dbReference type="InterPro" id="IPR005821">
    <property type="entry name" value="Ion_trans_dom"/>
</dbReference>
<dbReference type="PROSITE" id="PS50042">
    <property type="entry name" value="CNMP_BINDING_3"/>
    <property type="match status" value="1"/>
</dbReference>
<dbReference type="PANTHER" id="PTHR10217:SF435">
    <property type="entry name" value="POTASSIUM VOLTAGE-GATED CHANNEL PROTEIN EAG"/>
    <property type="match status" value="1"/>
</dbReference>
<keyword evidence="3 8" id="KW-0812">Transmembrane</keyword>
<comment type="caution">
    <text evidence="10">The sequence shown here is derived from an EMBL/GenBank/DDBJ whole genome shotgun (WGS) entry which is preliminary data.</text>
</comment>
<proteinExistence type="predicted"/>
<dbReference type="InterPro" id="IPR014710">
    <property type="entry name" value="RmlC-like_jellyroll"/>
</dbReference>
<keyword evidence="4 8" id="KW-1133">Transmembrane helix</keyword>
<feature type="domain" description="Cyclic nucleotide-binding" evidence="9">
    <location>
        <begin position="518"/>
        <end position="609"/>
    </location>
</feature>
<dbReference type="SUPFAM" id="SSF51206">
    <property type="entry name" value="cAMP-binding domain-like"/>
    <property type="match status" value="1"/>
</dbReference>
<dbReference type="InterPro" id="IPR049232">
    <property type="entry name" value="DUF6829"/>
</dbReference>
<feature type="transmembrane region" description="Helical" evidence="8">
    <location>
        <begin position="221"/>
        <end position="242"/>
    </location>
</feature>
<dbReference type="GO" id="GO:0042391">
    <property type="term" value="P:regulation of membrane potential"/>
    <property type="evidence" value="ECO:0007669"/>
    <property type="project" value="TreeGrafter"/>
</dbReference>
<organism evidence="10 11">
    <name type="scientific">Symbiodinium microadriaticum</name>
    <name type="common">Dinoflagellate</name>
    <name type="synonym">Zooxanthella microadriatica</name>
    <dbReference type="NCBI Taxonomy" id="2951"/>
    <lineage>
        <taxon>Eukaryota</taxon>
        <taxon>Sar</taxon>
        <taxon>Alveolata</taxon>
        <taxon>Dinophyceae</taxon>
        <taxon>Suessiales</taxon>
        <taxon>Symbiodiniaceae</taxon>
        <taxon>Symbiodinium</taxon>
    </lineage>
</organism>
<feature type="compositionally biased region" description="Polar residues" evidence="7">
    <location>
        <begin position="48"/>
        <end position="71"/>
    </location>
</feature>
<feature type="transmembrane region" description="Helical" evidence="8">
    <location>
        <begin position="417"/>
        <end position="441"/>
    </location>
</feature>
<dbReference type="Gene3D" id="2.60.120.10">
    <property type="entry name" value="Jelly Rolls"/>
    <property type="match status" value="1"/>
</dbReference>
<sequence>MAGLVRSSWDALDSLQLEIDQSYERVTAKLDSLRTARSIFEVDARESGASQIPAETNNNTNSGGLSQQPSDFSLGPTVPGVDSFSPSVPSVLMAYDSSTGAADSGVESNRLYSKWRTMSGRPEEDSASAFRLHGRWMQLSTHCSGFSIGHETVRRLNTKRSFNISDQGLEDPFCRRPLHPEGNFRICWDFFSLFLLLTDAILLPVSLAWDWKMSFDDAGSTYLALSIWCSLVFWTADIFVNLNTAIYIKGKLTLSRTAIFWRYLKTWFILDVTLVSLDFFNMGYIGSDFAGDLTVFRAGRVVRIFRVFRLLRLLKMTKLDEITQEIAASTGRQWIMLVMAVFNSAVVTMLVAHIVTCLWFWIGKTVWDEGHVSWIHLAEAENLSASVQYIHAIRYVMNPPAPPSIMANSGRERLFDILNFVFTLVVIGGTVSKISGTLAELRAMNESRARQKREIRVYLTHQDASFELVSRIMRFVDYKLEKNTPISFDSSLISITLQTELYVNQRGKFLESVPVFGLTKQAFPDCFASICAALVKNVFEKKECVFTAGAVANSMYLTATGTYIHTDSNGVEETFTGEHWFEEMSLYAESMVHHSTLTSKTFGEIFTLDGKDLVDCLQNSPASASMFCGYAKAFVEMMQKPTGLTVHGQQLVAADSCCRHTRQYQELYPDPKTRLANISIVHDALGPDIQTMSESTCSFRSGGLAHMLKDLDRGGLQPENIIMLLQNAIPELHPDVGTHALLEQLFERDRAVSSCVSLLALVYDDYNLFVKPQMLAPVEVTTPGQWKHLRELVTWVKPTPEQLQAVLVLLAIRGLGKSTVLMNQIRSSHGRPEQVVLYLIKKAQNVVPSTRGLSEKALGFIENTLLLHEVFNLAQMLQGENVPANVAQLQERTRELGEEVFHFYVLFLIGFMSGLGGGHGSKFLHSRHAQNFIASMQMLRHLMDSSPSSIYWGYIACRARVLRAPLAASEDLALMRLACLGREQDRRGYMQLQKAWALLGSRERATLVHHLLADGIQRRAVILEFLPDCVQKSKTNAAVGLTRLFEVTVDLLDNLSTVLHQSAEKVVLVDLSDLSHFIEVVQNSFVFSTCISRCKLRRSEERVSGLARQRIQLEMTSGNWSRANEADSDLSNLAYRVRDVLQKQQLILSQLESSALLEV</sequence>
<evidence type="ECO:0000313" key="11">
    <source>
        <dbReference type="Proteomes" id="UP000186817"/>
    </source>
</evidence>
<keyword evidence="2" id="KW-0813">Transport</keyword>
<dbReference type="GO" id="GO:0005886">
    <property type="term" value="C:plasma membrane"/>
    <property type="evidence" value="ECO:0007669"/>
    <property type="project" value="TreeGrafter"/>
</dbReference>
<dbReference type="Pfam" id="PF20717">
    <property type="entry name" value="DUF6829"/>
    <property type="match status" value="1"/>
</dbReference>
<evidence type="ECO:0000313" key="10">
    <source>
        <dbReference type="EMBL" id="OLP98974.1"/>
    </source>
</evidence>
<gene>
    <name evidence="10" type="primary">Hcn4</name>
    <name evidence="10" type="ORF">AK812_SmicGene18541</name>
</gene>
<accession>A0A1Q9DUY1</accession>
<evidence type="ECO:0000256" key="1">
    <source>
        <dbReference type="ARBA" id="ARBA00004141"/>
    </source>
</evidence>
<evidence type="ECO:0000256" key="8">
    <source>
        <dbReference type="SAM" id="Phobius"/>
    </source>
</evidence>
<feature type="transmembrane region" description="Helical" evidence="8">
    <location>
        <begin position="334"/>
        <end position="362"/>
    </location>
</feature>
<dbReference type="Pfam" id="PF00520">
    <property type="entry name" value="Ion_trans"/>
    <property type="match status" value="1"/>
</dbReference>
<dbReference type="OrthoDB" id="421315at2759"/>
<keyword evidence="11" id="KW-1185">Reference proteome</keyword>
<keyword evidence="6 8" id="KW-0472">Membrane</keyword>
<evidence type="ECO:0000256" key="3">
    <source>
        <dbReference type="ARBA" id="ARBA00022692"/>
    </source>
</evidence>
<dbReference type="Proteomes" id="UP000186817">
    <property type="component" value="Unassembled WGS sequence"/>
</dbReference>
<protein>
    <submittedName>
        <fullName evidence="10">Potassium/sodium hyperpolarization-activated cyclic nucleotide-gated channel 4</fullName>
    </submittedName>
</protein>
<reference evidence="10 11" key="1">
    <citation type="submission" date="2016-02" db="EMBL/GenBank/DDBJ databases">
        <title>Genome analysis of coral dinoflagellate symbionts highlights evolutionary adaptations to a symbiotic lifestyle.</title>
        <authorList>
            <person name="Aranda M."/>
            <person name="Li Y."/>
            <person name="Liew Y.J."/>
            <person name="Baumgarten S."/>
            <person name="Simakov O."/>
            <person name="Wilson M."/>
            <person name="Piel J."/>
            <person name="Ashoor H."/>
            <person name="Bougouffa S."/>
            <person name="Bajic V.B."/>
            <person name="Ryu T."/>
            <person name="Ravasi T."/>
            <person name="Bayer T."/>
            <person name="Micklem G."/>
            <person name="Kim H."/>
            <person name="Bhak J."/>
            <person name="Lajeunesse T.C."/>
            <person name="Voolstra C.R."/>
        </authorList>
    </citation>
    <scope>NUCLEOTIDE SEQUENCE [LARGE SCALE GENOMIC DNA]</scope>
    <source>
        <strain evidence="10 11">CCMP2467</strain>
    </source>
</reference>
<comment type="subcellular location">
    <subcellularLocation>
        <location evidence="1">Membrane</location>
        <topology evidence="1">Multi-pass membrane protein</topology>
    </subcellularLocation>
</comment>
<evidence type="ECO:0000256" key="6">
    <source>
        <dbReference type="ARBA" id="ARBA00023136"/>
    </source>
</evidence>
<evidence type="ECO:0000256" key="5">
    <source>
        <dbReference type="ARBA" id="ARBA00023065"/>
    </source>
</evidence>
<dbReference type="AlphaFoldDB" id="A0A1Q9DUY1"/>
<dbReference type="SUPFAM" id="SSF81324">
    <property type="entry name" value="Voltage-gated potassium channels"/>
    <property type="match status" value="1"/>
</dbReference>
<keyword evidence="5" id="KW-0406">Ion transport</keyword>
<evidence type="ECO:0000256" key="7">
    <source>
        <dbReference type="SAM" id="MobiDB-lite"/>
    </source>
</evidence>
<dbReference type="Gene3D" id="1.10.287.70">
    <property type="match status" value="1"/>
</dbReference>
<dbReference type="EMBL" id="LSRX01000379">
    <property type="protein sequence ID" value="OLP98974.1"/>
    <property type="molecule type" value="Genomic_DNA"/>
</dbReference>
<dbReference type="InterPro" id="IPR050818">
    <property type="entry name" value="KCNH_animal-type"/>
</dbReference>